<evidence type="ECO:0000313" key="9">
    <source>
        <dbReference type="EMBL" id="MFC0389862.1"/>
    </source>
</evidence>
<feature type="transmembrane region" description="Helical" evidence="8">
    <location>
        <begin position="12"/>
        <end position="31"/>
    </location>
</feature>
<dbReference type="Proteomes" id="UP001589818">
    <property type="component" value="Unassembled WGS sequence"/>
</dbReference>
<evidence type="ECO:0000256" key="5">
    <source>
        <dbReference type="ARBA" id="ARBA00022692"/>
    </source>
</evidence>
<evidence type="ECO:0000256" key="4">
    <source>
        <dbReference type="ARBA" id="ARBA00022544"/>
    </source>
</evidence>
<evidence type="ECO:0000256" key="8">
    <source>
        <dbReference type="SAM" id="Phobius"/>
    </source>
</evidence>
<sequence>MNDKLSHFHVTILIYITQTGAVIITLPRLLAEHFGTNGWLSLLFVYMVVSVNLLLITAVYRLGKGKSIFEIMERSISKIILYPFYLAIASLWAMLGCLAAKQYVLIFQMIAFPTTNPMIFKLLIDILAFILIIKNVYKIAKAATVFFWMIVWMILLLFYFYGDFEWSRLTPFVFQDSAITLNSFFSIYLAFLGYEVCLLLFPYVDKRTKLMKAVQISNLMLTFTYVYLSIIAYGFYGYKHLKTLEYPLLNMFAYIQFPFVQGTENLLFGFLLFSIIITIVMYWWGAKEISVQILPLKGRVLAFIILFISFCISYIPKSINDTERWLSILGYAEIGLSFGLPIGLILLLLIQRMRGEAR</sequence>
<evidence type="ECO:0000256" key="1">
    <source>
        <dbReference type="ARBA" id="ARBA00004141"/>
    </source>
</evidence>
<feature type="transmembrane region" description="Helical" evidence="8">
    <location>
        <begin position="43"/>
        <end position="63"/>
    </location>
</feature>
<keyword evidence="3" id="KW-0813">Transport</keyword>
<dbReference type="RefSeq" id="WP_204821814.1">
    <property type="nucleotide sequence ID" value="NZ_JANHOF010000015.1"/>
</dbReference>
<feature type="transmembrane region" description="Helical" evidence="8">
    <location>
        <begin position="216"/>
        <end position="236"/>
    </location>
</feature>
<accession>A0ABV6J1X5</accession>
<organism evidence="9 10">
    <name type="scientific">Paenibacillus mendelii</name>
    <dbReference type="NCBI Taxonomy" id="206163"/>
    <lineage>
        <taxon>Bacteria</taxon>
        <taxon>Bacillati</taxon>
        <taxon>Bacillota</taxon>
        <taxon>Bacilli</taxon>
        <taxon>Bacillales</taxon>
        <taxon>Paenibacillaceae</taxon>
        <taxon>Paenibacillus</taxon>
    </lineage>
</organism>
<feature type="transmembrane region" description="Helical" evidence="8">
    <location>
        <begin position="266"/>
        <end position="284"/>
    </location>
</feature>
<evidence type="ECO:0000256" key="2">
    <source>
        <dbReference type="ARBA" id="ARBA00007998"/>
    </source>
</evidence>
<dbReference type="InterPro" id="IPR004761">
    <property type="entry name" value="Spore_GerAB"/>
</dbReference>
<dbReference type="PANTHER" id="PTHR34975">
    <property type="entry name" value="SPORE GERMINATION PROTEIN A2"/>
    <property type="match status" value="1"/>
</dbReference>
<comment type="caution">
    <text evidence="9">The sequence shown here is derived from an EMBL/GenBank/DDBJ whole genome shotgun (WGS) entry which is preliminary data.</text>
</comment>
<feature type="transmembrane region" description="Helical" evidence="8">
    <location>
        <begin position="144"/>
        <end position="161"/>
    </location>
</feature>
<evidence type="ECO:0000313" key="10">
    <source>
        <dbReference type="Proteomes" id="UP001589818"/>
    </source>
</evidence>
<reference evidence="9 10" key="1">
    <citation type="submission" date="2024-09" db="EMBL/GenBank/DDBJ databases">
        <authorList>
            <person name="Sun Q."/>
            <person name="Mori K."/>
        </authorList>
    </citation>
    <scope>NUCLEOTIDE SEQUENCE [LARGE SCALE GENOMIC DNA]</scope>
    <source>
        <strain evidence="9 10">CCM 4839</strain>
    </source>
</reference>
<evidence type="ECO:0000256" key="7">
    <source>
        <dbReference type="ARBA" id="ARBA00023136"/>
    </source>
</evidence>
<feature type="transmembrane region" description="Helical" evidence="8">
    <location>
        <begin position="328"/>
        <end position="350"/>
    </location>
</feature>
<keyword evidence="7 8" id="KW-0472">Membrane</keyword>
<dbReference type="PANTHER" id="PTHR34975:SF2">
    <property type="entry name" value="SPORE GERMINATION PROTEIN A2"/>
    <property type="match status" value="1"/>
</dbReference>
<evidence type="ECO:0000256" key="6">
    <source>
        <dbReference type="ARBA" id="ARBA00022989"/>
    </source>
</evidence>
<keyword evidence="10" id="KW-1185">Reference proteome</keyword>
<keyword evidence="6 8" id="KW-1133">Transmembrane helix</keyword>
<proteinExistence type="inferred from homology"/>
<name>A0ABV6J1X5_9BACL</name>
<gene>
    <name evidence="9" type="ORF">ACFFJ8_00585</name>
</gene>
<feature type="transmembrane region" description="Helical" evidence="8">
    <location>
        <begin position="181"/>
        <end position="204"/>
    </location>
</feature>
<feature type="transmembrane region" description="Helical" evidence="8">
    <location>
        <begin position="296"/>
        <end position="316"/>
    </location>
</feature>
<comment type="subcellular location">
    <subcellularLocation>
        <location evidence="1">Membrane</location>
        <topology evidence="1">Multi-pass membrane protein</topology>
    </subcellularLocation>
</comment>
<evidence type="ECO:0000256" key="3">
    <source>
        <dbReference type="ARBA" id="ARBA00022448"/>
    </source>
</evidence>
<feature type="transmembrane region" description="Helical" evidence="8">
    <location>
        <begin position="118"/>
        <end position="137"/>
    </location>
</feature>
<protein>
    <submittedName>
        <fullName evidence="9">GerAB/ArcD/ProY family transporter</fullName>
    </submittedName>
</protein>
<keyword evidence="4" id="KW-0309">Germination</keyword>
<dbReference type="EMBL" id="JBHLVF010000003">
    <property type="protein sequence ID" value="MFC0389862.1"/>
    <property type="molecule type" value="Genomic_DNA"/>
</dbReference>
<feature type="transmembrane region" description="Helical" evidence="8">
    <location>
        <begin position="84"/>
        <end position="106"/>
    </location>
</feature>
<keyword evidence="5 8" id="KW-0812">Transmembrane</keyword>
<comment type="similarity">
    <text evidence="2">Belongs to the amino acid-polyamine-organocation (APC) superfamily. Spore germination protein (SGP) (TC 2.A.3.9) family.</text>
</comment>
<dbReference type="Pfam" id="PF03845">
    <property type="entry name" value="Spore_permease"/>
    <property type="match status" value="1"/>
</dbReference>